<dbReference type="eggNOG" id="KOG0796">
    <property type="taxonomic scope" value="Eukaryota"/>
</dbReference>
<proteinExistence type="inferred from homology"/>
<evidence type="ECO:0000256" key="1">
    <source>
        <dbReference type="ARBA" id="ARBA00005655"/>
    </source>
</evidence>
<dbReference type="OrthoDB" id="153872at2759"/>
<dbReference type="GO" id="GO:0003729">
    <property type="term" value="F:mRNA binding"/>
    <property type="evidence" value="ECO:0007669"/>
    <property type="project" value="EnsemblFungi"/>
</dbReference>
<dbReference type="InParanoid" id="I2GZ42"/>
<evidence type="ECO:0000256" key="2">
    <source>
        <dbReference type="SAM" id="Coils"/>
    </source>
</evidence>
<evidence type="ECO:0000313" key="4">
    <source>
        <dbReference type="Proteomes" id="UP000002866"/>
    </source>
</evidence>
<dbReference type="Pfam" id="PF03194">
    <property type="entry name" value="LUC7"/>
    <property type="match status" value="1"/>
</dbReference>
<dbReference type="GO" id="GO:0005685">
    <property type="term" value="C:U1 snRNP"/>
    <property type="evidence" value="ECO:0007669"/>
    <property type="project" value="EnsemblFungi"/>
</dbReference>
<dbReference type="PANTHER" id="PTHR12375">
    <property type="entry name" value="RNA-BINDING PROTEIN LUC7-RELATED"/>
    <property type="match status" value="1"/>
</dbReference>
<evidence type="ECO:0000313" key="3">
    <source>
        <dbReference type="EMBL" id="CCH59394.1"/>
    </source>
</evidence>
<dbReference type="STRING" id="1071380.I2GZ42"/>
<keyword evidence="4" id="KW-1185">Reference proteome</keyword>
<gene>
    <name evidence="3" type="primary">TBLA0B05670</name>
    <name evidence="3" type="ORF">TBLA_0B05670</name>
</gene>
<dbReference type="AlphaFoldDB" id="I2GZ42"/>
<reference evidence="3 4" key="1">
    <citation type="journal article" date="2011" name="Proc. Natl. Acad. Sci. U.S.A.">
        <title>Evolutionary erosion of yeast sex chromosomes by mating-type switching accidents.</title>
        <authorList>
            <person name="Gordon J.L."/>
            <person name="Armisen D."/>
            <person name="Proux-Wera E."/>
            <person name="Oheigeartaigh S.S."/>
            <person name="Byrne K.P."/>
            <person name="Wolfe K.H."/>
        </authorList>
    </citation>
    <scope>NUCLEOTIDE SEQUENCE [LARGE SCALE GENOMIC DNA]</scope>
    <source>
        <strain evidence="4">ATCC 34711 / CBS 6284 / DSM 70876 / NBRC 10599 / NRRL Y-10934 / UCD 77-7</strain>
    </source>
</reference>
<dbReference type="Proteomes" id="UP000002866">
    <property type="component" value="Chromosome 2"/>
</dbReference>
<feature type="coiled-coil region" evidence="2">
    <location>
        <begin position="149"/>
        <end position="209"/>
    </location>
</feature>
<organism evidence="3 4">
    <name type="scientific">Henningerozyma blattae (strain ATCC 34711 / CBS 6284 / DSM 70876 / NBRC 10599 / NRRL Y-10934 / UCD 77-7)</name>
    <name type="common">Yeast</name>
    <name type="synonym">Tetrapisispora blattae</name>
    <dbReference type="NCBI Taxonomy" id="1071380"/>
    <lineage>
        <taxon>Eukaryota</taxon>
        <taxon>Fungi</taxon>
        <taxon>Dikarya</taxon>
        <taxon>Ascomycota</taxon>
        <taxon>Saccharomycotina</taxon>
        <taxon>Saccharomycetes</taxon>
        <taxon>Saccharomycetales</taxon>
        <taxon>Saccharomycetaceae</taxon>
        <taxon>Henningerozyma</taxon>
    </lineage>
</organism>
<dbReference type="InterPro" id="IPR004882">
    <property type="entry name" value="Luc7-rel"/>
</dbReference>
<dbReference type="GO" id="GO:0071004">
    <property type="term" value="C:U2-type prespliceosome"/>
    <property type="evidence" value="ECO:0007669"/>
    <property type="project" value="EnsemblFungi"/>
</dbReference>
<sequence>MGIAANEQRKLIDQLMGKEIQTHNGNHRSYPSSNKNYMKTTYTSSTPTTTEALTESLYNPRICKAYLVGECPYDLFQGTKVSMGTCPQIHSTNYKLRYENLKSKHGIKFVEFEKEYYQILLSLINECNSNIEVALKNLQYTSNEDYMKINEITKQLNEVDTNISLMNNEIDALISKNEISMAMLQSIKLNDLQLQRKDVAVKVKNLTENINQSAQQKLQVCEICGAYLSRLDTDRRLADHFLGKIHLGYVKMRKNLEIVRSRNLFEHK</sequence>
<dbReference type="EMBL" id="HE806317">
    <property type="protein sequence ID" value="CCH59394.1"/>
    <property type="molecule type" value="Genomic_DNA"/>
</dbReference>
<dbReference type="GO" id="GO:0006376">
    <property type="term" value="P:mRNA splice site recognition"/>
    <property type="evidence" value="ECO:0007669"/>
    <property type="project" value="EnsemblFungi"/>
</dbReference>
<accession>I2GZ42</accession>
<dbReference type="HOGENOM" id="CLU_030397_1_0_1"/>
<protein>
    <submittedName>
        <fullName evidence="3">Uncharacterized protein</fullName>
    </submittedName>
</protein>
<comment type="similarity">
    <text evidence="1">Belongs to the Luc7 family.</text>
</comment>
<keyword evidence="2" id="KW-0175">Coiled coil</keyword>
<dbReference type="RefSeq" id="XP_004178913.1">
    <property type="nucleotide sequence ID" value="XM_004178865.1"/>
</dbReference>
<dbReference type="KEGG" id="tbl:TBLA_0B05670"/>
<dbReference type="FunCoup" id="I2GZ42">
    <property type="interactions" value="975"/>
</dbReference>
<dbReference type="GO" id="GO:0005829">
    <property type="term" value="C:cytosol"/>
    <property type="evidence" value="ECO:0007669"/>
    <property type="project" value="EnsemblFungi"/>
</dbReference>
<name>I2GZ42_HENB6</name>
<dbReference type="OMA" id="CPYDLFQ"/>
<dbReference type="GeneID" id="14494745"/>